<keyword evidence="1" id="KW-0808">Transferase</keyword>
<gene>
    <name evidence="1" type="ORF">LEA_11469</name>
</gene>
<evidence type="ECO:0000313" key="1">
    <source>
        <dbReference type="EMBL" id="EKC63170.1"/>
    </source>
</evidence>
<dbReference type="AlphaFoldDB" id="K1T9X8"/>
<sequence>MVSAAFADPASFDRSQLIFATVMYSFQLYADFSGYTDIVLGMGEILGLHLPENFRQPFFLPASRSCGPGGISAFRSGSGIMCISHWAATARALPGGMPTCC</sequence>
<name>K1T9X8_9ZZZZ</name>
<organism evidence="1">
    <name type="scientific">human gut metagenome</name>
    <dbReference type="NCBI Taxonomy" id="408170"/>
    <lineage>
        <taxon>unclassified sequences</taxon>
        <taxon>metagenomes</taxon>
        <taxon>organismal metagenomes</taxon>
    </lineage>
</organism>
<protein>
    <submittedName>
        <fullName evidence="1">Alginate O-acetyltransferase AlgI</fullName>
    </submittedName>
</protein>
<accession>K1T9X8</accession>
<comment type="caution">
    <text evidence="1">The sequence shown here is derived from an EMBL/GenBank/DDBJ whole genome shotgun (WGS) entry which is preliminary data.</text>
</comment>
<reference evidence="1" key="1">
    <citation type="journal article" date="2013" name="Environ. Microbiol.">
        <title>Microbiota from the distal guts of lean and obese adolescents exhibit partial functional redundancy besides clear differences in community structure.</title>
        <authorList>
            <person name="Ferrer M."/>
            <person name="Ruiz A."/>
            <person name="Lanza F."/>
            <person name="Haange S.B."/>
            <person name="Oberbach A."/>
            <person name="Till H."/>
            <person name="Bargiela R."/>
            <person name="Campoy C."/>
            <person name="Segura M.T."/>
            <person name="Richter M."/>
            <person name="von Bergen M."/>
            <person name="Seifert J."/>
            <person name="Suarez A."/>
        </authorList>
    </citation>
    <scope>NUCLEOTIDE SEQUENCE</scope>
</reference>
<dbReference type="GO" id="GO:0016740">
    <property type="term" value="F:transferase activity"/>
    <property type="evidence" value="ECO:0007669"/>
    <property type="project" value="UniProtKB-KW"/>
</dbReference>
<dbReference type="EMBL" id="AJWY01007732">
    <property type="protein sequence ID" value="EKC63170.1"/>
    <property type="molecule type" value="Genomic_DNA"/>
</dbReference>
<proteinExistence type="predicted"/>